<evidence type="ECO:0000313" key="1">
    <source>
        <dbReference type="EMBL" id="DAD66661.1"/>
    </source>
</evidence>
<accession>A0A8S5L9S3</accession>
<dbReference type="EMBL" id="BK014662">
    <property type="protein sequence ID" value="DAD66661.1"/>
    <property type="molecule type" value="Genomic_DNA"/>
</dbReference>
<proteinExistence type="predicted"/>
<name>A0A8S5L9S3_9CAUD</name>
<reference evidence="1" key="1">
    <citation type="journal article" date="2021" name="Proc. Natl. Acad. Sci. U.S.A.">
        <title>A Catalog of Tens of Thousands of Viruses from Human Metagenomes Reveals Hidden Associations with Chronic Diseases.</title>
        <authorList>
            <person name="Tisza M.J."/>
            <person name="Buck C.B."/>
        </authorList>
    </citation>
    <scope>NUCLEOTIDE SEQUENCE</scope>
    <source>
        <strain evidence="1">CtPuP5</strain>
    </source>
</reference>
<protein>
    <submittedName>
        <fullName evidence="1">Uncharacterized protein</fullName>
    </submittedName>
</protein>
<sequence length="88" mass="10731">MKKKYYSVYDIQKKDIVPFSVNRETKEECINDMRSWVSSERDITSTNDNDFFENWEFVIIEHEEILTEEMFKSINISQYKVVLPYNFN</sequence>
<organism evidence="1">
    <name type="scientific">Myoviridae sp. ctPuP5</name>
    <dbReference type="NCBI Taxonomy" id="2823543"/>
    <lineage>
        <taxon>Viruses</taxon>
        <taxon>Duplodnaviria</taxon>
        <taxon>Heunggongvirae</taxon>
        <taxon>Uroviricota</taxon>
        <taxon>Caudoviricetes</taxon>
    </lineage>
</organism>